<dbReference type="CDD" id="cd00304">
    <property type="entry name" value="RT_like"/>
    <property type="match status" value="1"/>
</dbReference>
<accession>A0A914AGI9</accession>
<reference evidence="4" key="1">
    <citation type="submission" date="2022-11" db="UniProtKB">
        <authorList>
            <consortium name="EnsemblMetazoa"/>
        </authorList>
    </citation>
    <scope>IDENTIFICATION</scope>
</reference>
<feature type="domain" description="Reverse transcriptase" evidence="3">
    <location>
        <begin position="458"/>
        <end position="705"/>
    </location>
</feature>
<dbReference type="InterPro" id="IPR043502">
    <property type="entry name" value="DNA/RNA_pol_sf"/>
</dbReference>
<dbReference type="OMA" id="REDIKHQ"/>
<sequence length="867" mass="98069">MAVPVDPVPQNVPQNAPQNAPDDDDALMLVVVMLLMMLLLVLTKADDDDALMLVVVMLLMLLLLLVLTKADDDDALMLVVVMLLMLLLLLVLTKVILSSLLSSLYGELVTNQVRLYERTSIRRSKLINNLTFLKRCRDSKITPAGLRIRDPIRNNRSEDILRRASSALIRERISFTRLQLAILDQQITDTEEDLRSTLEPVHFDRICSLTTSSSQFVFSTTRQKQLRKFYRLERKERNTPTPFHRNRSPPTGSPISWRHPSRLHSPPTGSPISWRQSSRPRNLPSGSPISWRHPPHLRSQDTFTKHTVVNLSNRQLNSTETKVLSLGMNFAVPPKSVPIESIIQSTEPALRHLTKTAANDVRIKMNEVLRKARPAKPNLTKTERFAVSDLRRDNSIHILAADKGNATVVMDREDYSNKVKDILSSGSYRPLPKNPITAIEKRVASQLLLLHRADAVSTPLYRRLRPSSSICPRFFGQPKIHKPEIPLRPIVASRGSPTYHSAQHLAKILRPLVGQTPHHVSNSPQFVSITRNLTVKPTDLLVSFDVVSLFTNVPTGEACKLAKERLEHDTTLAERTDLSPDQIHDLLLTCISSSCFQWQGKFYEQTAGTSMGSPLSPVLADIFMEEFESSSLLTADLRPSLWLRYVDDTFVVWPHGPDTLQDFLQYLNKQHTSISFTMEQEQHVTIPFLDVKISRNPDGTLGHSVYRKPTHTDRYLHQRSFHHPSIKSSVNRTLVQRAFEVCDQDNLKRELKHIQTSLQWNGYKPNRIKISKPDQRVPFTQGPPTVSPSVTLPYIGPASHHLQRILRQAGVKVYHSSGNKLQGSLHTHKDKQDSSSKPGVYRNPCECGKVYIGETGMPLEAVELIEN</sequence>
<keyword evidence="2" id="KW-1133">Transmembrane helix</keyword>
<dbReference type="EnsemblMetazoa" id="XM_038206576.1">
    <property type="protein sequence ID" value="XP_038062504.1"/>
    <property type="gene ID" value="LOC119732994"/>
</dbReference>
<evidence type="ECO:0000256" key="1">
    <source>
        <dbReference type="SAM" id="MobiDB-lite"/>
    </source>
</evidence>
<dbReference type="Proteomes" id="UP000887568">
    <property type="component" value="Unplaced"/>
</dbReference>
<dbReference type="InterPro" id="IPR058912">
    <property type="entry name" value="HTH_animal"/>
</dbReference>
<feature type="region of interest" description="Disordered" evidence="1">
    <location>
        <begin position="1"/>
        <end position="20"/>
    </location>
</feature>
<name>A0A914AGI9_PATMI</name>
<keyword evidence="5" id="KW-1185">Reference proteome</keyword>
<organism evidence="4 5">
    <name type="scientific">Patiria miniata</name>
    <name type="common">Bat star</name>
    <name type="synonym">Asterina miniata</name>
    <dbReference type="NCBI Taxonomy" id="46514"/>
    <lineage>
        <taxon>Eukaryota</taxon>
        <taxon>Metazoa</taxon>
        <taxon>Echinodermata</taxon>
        <taxon>Eleutherozoa</taxon>
        <taxon>Asterozoa</taxon>
        <taxon>Asteroidea</taxon>
        <taxon>Valvatacea</taxon>
        <taxon>Valvatida</taxon>
        <taxon>Asterinidae</taxon>
        <taxon>Patiria</taxon>
    </lineage>
</organism>
<feature type="transmembrane region" description="Helical" evidence="2">
    <location>
        <begin position="50"/>
        <end position="70"/>
    </location>
</feature>
<evidence type="ECO:0000256" key="2">
    <source>
        <dbReference type="SAM" id="Phobius"/>
    </source>
</evidence>
<feature type="compositionally biased region" description="Polar residues" evidence="1">
    <location>
        <begin position="270"/>
        <end position="288"/>
    </location>
</feature>
<feature type="transmembrane region" description="Helical" evidence="2">
    <location>
        <begin position="76"/>
        <end position="97"/>
    </location>
</feature>
<feature type="transmembrane region" description="Helical" evidence="2">
    <location>
        <begin position="26"/>
        <end position="43"/>
    </location>
</feature>
<dbReference type="PANTHER" id="PTHR21301:SF11">
    <property type="entry name" value="GIY-YIG DOMAIN-CONTAINING PROTEIN"/>
    <property type="match status" value="1"/>
</dbReference>
<dbReference type="AlphaFoldDB" id="A0A914AGI9"/>
<dbReference type="RefSeq" id="XP_038062504.1">
    <property type="nucleotide sequence ID" value="XM_038206576.1"/>
</dbReference>
<evidence type="ECO:0000313" key="5">
    <source>
        <dbReference type="Proteomes" id="UP000887568"/>
    </source>
</evidence>
<proteinExistence type="predicted"/>
<keyword evidence="2" id="KW-0812">Transmembrane</keyword>
<protein>
    <recommendedName>
        <fullName evidence="3">Reverse transcriptase domain-containing protein</fullName>
    </recommendedName>
</protein>
<feature type="region of interest" description="Disordered" evidence="1">
    <location>
        <begin position="231"/>
        <end position="298"/>
    </location>
</feature>
<dbReference type="Pfam" id="PF26215">
    <property type="entry name" value="HTH_animal"/>
    <property type="match status" value="1"/>
</dbReference>
<dbReference type="SUPFAM" id="SSF56672">
    <property type="entry name" value="DNA/RNA polymerases"/>
    <property type="match status" value="1"/>
</dbReference>
<keyword evidence="2" id="KW-0472">Membrane</keyword>
<dbReference type="InterPro" id="IPR000477">
    <property type="entry name" value="RT_dom"/>
</dbReference>
<dbReference type="Pfam" id="PF00078">
    <property type="entry name" value="RVT_1"/>
    <property type="match status" value="1"/>
</dbReference>
<feature type="region of interest" description="Disordered" evidence="1">
    <location>
        <begin position="818"/>
        <end position="840"/>
    </location>
</feature>
<dbReference type="OrthoDB" id="10018421at2759"/>
<dbReference type="PANTHER" id="PTHR21301">
    <property type="entry name" value="REVERSE TRANSCRIPTASE"/>
    <property type="match status" value="1"/>
</dbReference>
<dbReference type="GeneID" id="119732994"/>
<evidence type="ECO:0000259" key="3">
    <source>
        <dbReference type="PROSITE" id="PS50878"/>
    </source>
</evidence>
<evidence type="ECO:0000313" key="4">
    <source>
        <dbReference type="EnsemblMetazoa" id="XP_038062504.1"/>
    </source>
</evidence>
<dbReference type="PROSITE" id="PS50878">
    <property type="entry name" value="RT_POL"/>
    <property type="match status" value="1"/>
</dbReference>